<evidence type="ECO:0000256" key="4">
    <source>
        <dbReference type="PROSITE-ProRule" id="PRU00169"/>
    </source>
</evidence>
<dbReference type="SMART" id="SM00387">
    <property type="entry name" value="HATPase_c"/>
    <property type="match status" value="1"/>
</dbReference>
<dbReference type="InterPro" id="IPR036890">
    <property type="entry name" value="HATPase_C_sf"/>
</dbReference>
<sequence length="604" mass="68670">MPIYYLVAIGFCLPFFFSYMLFMNHWSNVWVLSLMAATFLHILTVYDTKVMLVQAVINFALAYFIADIQLNHPPLSAFHWSYIPIFIFTYSFGSMFYIRNQNSHESKTSLAKSFGASIAHEIRNPLSALQSTVDILKTLLLKRGPSHHPLTALEYQQVEQLLQEANDVIHGGQETIDLLLTSIDQHRISIATFRQHDITTVIHTALRDYSYTNNEERKAVRFTSELHASYFGSDILLKYVLYNLIKNALVYRCHDDFQIDITLKIIDGHPQISIKDNGAGISQEVLPQIFQDFYTKDKASGFGLGLPFCLRVMKSLGGDISCQSQLGQWTEFSLLFPTYTSRSVNQLKLDTLATQAILYIGQSKLFSQKLEQLAHHYQFHVEQRLPQQILAHTNSWRKPDLIFIDSTTLNQHGKPLVHLFDHAVICLVDTDASKPHGPLAITPLLPKINVDQLVENGIEMIEKLLFETIIPNNIQLTTPEKQSRQKSILVVDDNQSVRQLTTLMLQTHGYHVIQANEGQQALQLIAQEPIDLVLMDIEMPVLDGFATTQAIRSSNDSYQQIPIIGHTGDSQIATIQRMLNCGMNDYLVKPSAKENLLNKLTRWI</sequence>
<feature type="transmembrane region" description="Helical" evidence="5">
    <location>
        <begin position="6"/>
        <end position="22"/>
    </location>
</feature>
<dbReference type="GO" id="GO:0004673">
    <property type="term" value="F:protein histidine kinase activity"/>
    <property type="evidence" value="ECO:0007669"/>
    <property type="project" value="UniProtKB-EC"/>
</dbReference>
<evidence type="ECO:0000313" key="9">
    <source>
        <dbReference type="Proteomes" id="UP001629953"/>
    </source>
</evidence>
<dbReference type="PANTHER" id="PTHR43547">
    <property type="entry name" value="TWO-COMPONENT HISTIDINE KINASE"/>
    <property type="match status" value="1"/>
</dbReference>
<protein>
    <recommendedName>
        <fullName evidence="2">histidine kinase</fullName>
        <ecNumber evidence="2">2.7.13.3</ecNumber>
    </recommendedName>
</protein>
<dbReference type="InterPro" id="IPR001789">
    <property type="entry name" value="Sig_transdc_resp-reg_receiver"/>
</dbReference>
<evidence type="ECO:0000259" key="6">
    <source>
        <dbReference type="PROSITE" id="PS50109"/>
    </source>
</evidence>
<dbReference type="CDD" id="cd17546">
    <property type="entry name" value="REC_hyHK_CKI1_RcsC-like"/>
    <property type="match status" value="1"/>
</dbReference>
<dbReference type="InterPro" id="IPR004358">
    <property type="entry name" value="Sig_transdc_His_kin-like_C"/>
</dbReference>
<dbReference type="EMBL" id="JBEQCT010000003">
    <property type="protein sequence ID" value="MFM2485293.1"/>
    <property type="molecule type" value="Genomic_DNA"/>
</dbReference>
<dbReference type="SUPFAM" id="SSF47384">
    <property type="entry name" value="Homodimeric domain of signal transducing histidine kinase"/>
    <property type="match status" value="1"/>
</dbReference>
<dbReference type="SUPFAM" id="SSF55874">
    <property type="entry name" value="ATPase domain of HSP90 chaperone/DNA topoisomerase II/histidine kinase"/>
    <property type="match status" value="1"/>
</dbReference>
<evidence type="ECO:0000259" key="7">
    <source>
        <dbReference type="PROSITE" id="PS50110"/>
    </source>
</evidence>
<feature type="domain" description="Histidine kinase" evidence="6">
    <location>
        <begin position="117"/>
        <end position="340"/>
    </location>
</feature>
<proteinExistence type="predicted"/>
<evidence type="ECO:0000313" key="8">
    <source>
        <dbReference type="EMBL" id="MFM2485293.1"/>
    </source>
</evidence>
<keyword evidence="5" id="KW-1133">Transmembrane helix</keyword>
<gene>
    <name evidence="8" type="ORF">ABUE30_09495</name>
</gene>
<dbReference type="InterPro" id="IPR005467">
    <property type="entry name" value="His_kinase_dom"/>
</dbReference>
<keyword evidence="8" id="KW-0808">Transferase</keyword>
<comment type="catalytic activity">
    <reaction evidence="1">
        <text>ATP + protein L-histidine = ADP + protein N-phospho-L-histidine.</text>
        <dbReference type="EC" id="2.7.13.3"/>
    </reaction>
</comment>
<feature type="modified residue" description="4-aspartylphosphate" evidence="4">
    <location>
        <position position="536"/>
    </location>
</feature>
<dbReference type="SUPFAM" id="SSF52172">
    <property type="entry name" value="CheY-like"/>
    <property type="match status" value="1"/>
</dbReference>
<dbReference type="CDD" id="cd00075">
    <property type="entry name" value="HATPase"/>
    <property type="match status" value="1"/>
</dbReference>
<keyword evidence="5" id="KW-0812">Transmembrane</keyword>
<accession>A0ABW9G6S9</accession>
<dbReference type="Pfam" id="PF00072">
    <property type="entry name" value="Response_reg"/>
    <property type="match status" value="1"/>
</dbReference>
<dbReference type="PROSITE" id="PS50109">
    <property type="entry name" value="HIS_KIN"/>
    <property type="match status" value="1"/>
</dbReference>
<evidence type="ECO:0000256" key="1">
    <source>
        <dbReference type="ARBA" id="ARBA00000085"/>
    </source>
</evidence>
<name>A0ABW9G6S9_9GAMM</name>
<reference evidence="8 9" key="1">
    <citation type="journal article" date="2013" name="Int. J. Syst. Evol. Microbiol.">
        <title>Celerinatantimonas yamalensis sp. nov., a cold-adapted diazotrophic bacterium from a cold permafrost brine.</title>
        <authorList>
            <person name="Shcherbakova V."/>
            <person name="Chuvilskaya N."/>
            <person name="Rivkina E."/>
            <person name="Demidov N."/>
            <person name="Uchaeva V."/>
            <person name="Suetin S."/>
            <person name="Suzina N."/>
            <person name="Gilichinsky D."/>
        </authorList>
    </citation>
    <scope>NUCLEOTIDE SEQUENCE [LARGE SCALE GENOMIC DNA]</scope>
    <source>
        <strain evidence="8 9">C7</strain>
    </source>
</reference>
<evidence type="ECO:0000256" key="5">
    <source>
        <dbReference type="SAM" id="Phobius"/>
    </source>
</evidence>
<dbReference type="PRINTS" id="PR00344">
    <property type="entry name" value="BCTRLSENSOR"/>
</dbReference>
<keyword evidence="8" id="KW-0418">Kinase</keyword>
<dbReference type="Proteomes" id="UP001629953">
    <property type="component" value="Unassembled WGS sequence"/>
</dbReference>
<dbReference type="InterPro" id="IPR036097">
    <property type="entry name" value="HisK_dim/P_sf"/>
</dbReference>
<dbReference type="InterPro" id="IPR003661">
    <property type="entry name" value="HisK_dim/P_dom"/>
</dbReference>
<dbReference type="RefSeq" id="WP_408623506.1">
    <property type="nucleotide sequence ID" value="NZ_JBEQCT010000003.1"/>
</dbReference>
<dbReference type="Gene3D" id="3.40.50.2300">
    <property type="match status" value="1"/>
</dbReference>
<dbReference type="Gene3D" id="3.30.565.10">
    <property type="entry name" value="Histidine kinase-like ATPase, C-terminal domain"/>
    <property type="match status" value="1"/>
</dbReference>
<evidence type="ECO:0000256" key="2">
    <source>
        <dbReference type="ARBA" id="ARBA00012438"/>
    </source>
</evidence>
<keyword evidence="3 4" id="KW-0597">Phosphoprotein</keyword>
<evidence type="ECO:0000256" key="3">
    <source>
        <dbReference type="ARBA" id="ARBA00022553"/>
    </source>
</evidence>
<keyword evidence="5" id="KW-0472">Membrane</keyword>
<feature type="domain" description="Response regulatory" evidence="7">
    <location>
        <begin position="487"/>
        <end position="604"/>
    </location>
</feature>
<organism evidence="8 9">
    <name type="scientific">Celerinatantimonas yamalensis</name>
    <dbReference type="NCBI Taxonomy" id="559956"/>
    <lineage>
        <taxon>Bacteria</taxon>
        <taxon>Pseudomonadati</taxon>
        <taxon>Pseudomonadota</taxon>
        <taxon>Gammaproteobacteria</taxon>
        <taxon>Celerinatantimonadaceae</taxon>
        <taxon>Celerinatantimonas</taxon>
    </lineage>
</organism>
<dbReference type="InterPro" id="IPR003594">
    <property type="entry name" value="HATPase_dom"/>
</dbReference>
<dbReference type="PANTHER" id="PTHR43547:SF2">
    <property type="entry name" value="HYBRID SIGNAL TRANSDUCTION HISTIDINE KINASE C"/>
    <property type="match status" value="1"/>
</dbReference>
<dbReference type="PROSITE" id="PS50110">
    <property type="entry name" value="RESPONSE_REGULATORY"/>
    <property type="match status" value="1"/>
</dbReference>
<dbReference type="InterPro" id="IPR011006">
    <property type="entry name" value="CheY-like_superfamily"/>
</dbReference>
<keyword evidence="9" id="KW-1185">Reference proteome</keyword>
<dbReference type="EC" id="2.7.13.3" evidence="2"/>
<feature type="transmembrane region" description="Helical" evidence="5">
    <location>
        <begin position="52"/>
        <end position="70"/>
    </location>
</feature>
<dbReference type="SMART" id="SM00448">
    <property type="entry name" value="REC"/>
    <property type="match status" value="1"/>
</dbReference>
<comment type="caution">
    <text evidence="8">The sequence shown here is derived from an EMBL/GenBank/DDBJ whole genome shotgun (WGS) entry which is preliminary data.</text>
</comment>
<dbReference type="Pfam" id="PF02518">
    <property type="entry name" value="HATPase_c"/>
    <property type="match status" value="1"/>
</dbReference>
<feature type="transmembrane region" description="Helical" evidence="5">
    <location>
        <begin position="77"/>
        <end position="98"/>
    </location>
</feature>
<dbReference type="Gene3D" id="1.10.287.130">
    <property type="match status" value="1"/>
</dbReference>
<dbReference type="CDD" id="cd00082">
    <property type="entry name" value="HisKA"/>
    <property type="match status" value="1"/>
</dbReference>